<dbReference type="GO" id="GO:0000226">
    <property type="term" value="P:microtubule cytoskeleton organization"/>
    <property type="evidence" value="ECO:0007669"/>
    <property type="project" value="TreeGrafter"/>
</dbReference>
<dbReference type="VEuPathDB" id="TriTrypDB:Tbg.972.2.4250"/>
<evidence type="ECO:0000313" key="3">
    <source>
        <dbReference type="EMBL" id="CBH09648.1"/>
    </source>
</evidence>
<dbReference type="PROSITE" id="PS00018">
    <property type="entry name" value="EF_HAND_1"/>
    <property type="match status" value="1"/>
</dbReference>
<evidence type="ECO:0000256" key="1">
    <source>
        <dbReference type="ARBA" id="ARBA00022837"/>
    </source>
</evidence>
<dbReference type="InterPro" id="IPR011992">
    <property type="entry name" value="EF-hand-dom_pair"/>
</dbReference>
<dbReference type="InterPro" id="IPR018247">
    <property type="entry name" value="EF_Hand_1_Ca_BS"/>
</dbReference>
<dbReference type="RefSeq" id="XP_011771952.1">
    <property type="nucleotide sequence ID" value="XM_011773650.1"/>
</dbReference>
<evidence type="ECO:0008006" key="5">
    <source>
        <dbReference type="Google" id="ProtNLM"/>
    </source>
</evidence>
<dbReference type="EMBL" id="FN554965">
    <property type="protein sequence ID" value="CBH09648.1"/>
    <property type="molecule type" value="Genomic_DNA"/>
</dbReference>
<dbReference type="Proteomes" id="UP000002316">
    <property type="component" value="Chromosome 2"/>
</dbReference>
<feature type="transmembrane region" description="Helical" evidence="2">
    <location>
        <begin position="6"/>
        <end position="26"/>
    </location>
</feature>
<name>C9ZJT8_TRYB9</name>
<dbReference type="InterPro" id="IPR039865">
    <property type="entry name" value="PPP2R3C"/>
</dbReference>
<proteinExistence type="predicted"/>
<dbReference type="GO" id="GO:0005819">
    <property type="term" value="C:spindle"/>
    <property type="evidence" value="ECO:0007669"/>
    <property type="project" value="TreeGrafter"/>
</dbReference>
<organism evidence="3 4">
    <name type="scientific">Trypanosoma brucei gambiense (strain MHOM/CI/86/DAL972)</name>
    <dbReference type="NCBI Taxonomy" id="679716"/>
    <lineage>
        <taxon>Eukaryota</taxon>
        <taxon>Discoba</taxon>
        <taxon>Euglenozoa</taxon>
        <taxon>Kinetoplastea</taxon>
        <taxon>Metakinetoplastina</taxon>
        <taxon>Trypanosomatida</taxon>
        <taxon>Trypanosomatidae</taxon>
        <taxon>Trypanosoma</taxon>
    </lineage>
</organism>
<dbReference type="AlphaFoldDB" id="C9ZJT8"/>
<protein>
    <recommendedName>
        <fullName evidence="5">EF-hand domain-containing protein</fullName>
    </recommendedName>
</protein>
<dbReference type="GO" id="GO:0035303">
    <property type="term" value="P:regulation of dephosphorylation"/>
    <property type="evidence" value="ECO:0007669"/>
    <property type="project" value="InterPro"/>
</dbReference>
<feature type="transmembrane region" description="Helical" evidence="2">
    <location>
        <begin position="57"/>
        <end position="78"/>
    </location>
</feature>
<gene>
    <name evidence="3" type="ORF">TbgDal_II4250</name>
</gene>
<keyword evidence="2" id="KW-0812">Transmembrane</keyword>
<keyword evidence="2" id="KW-1133">Transmembrane helix</keyword>
<dbReference type="OrthoDB" id="10265007at2759"/>
<dbReference type="Gene3D" id="1.10.238.10">
    <property type="entry name" value="EF-hand"/>
    <property type="match status" value="1"/>
</dbReference>
<keyword evidence="2" id="KW-0472">Membrane</keyword>
<dbReference type="GeneID" id="23858805"/>
<accession>C9ZJT8</accession>
<dbReference type="GO" id="GO:0030865">
    <property type="term" value="P:cortical cytoskeleton organization"/>
    <property type="evidence" value="ECO:0007669"/>
    <property type="project" value="TreeGrafter"/>
</dbReference>
<dbReference type="SUPFAM" id="SSF47473">
    <property type="entry name" value="EF-hand"/>
    <property type="match status" value="1"/>
</dbReference>
<evidence type="ECO:0000256" key="2">
    <source>
        <dbReference type="SAM" id="Phobius"/>
    </source>
</evidence>
<evidence type="ECO:0000313" key="4">
    <source>
        <dbReference type="Proteomes" id="UP000002316"/>
    </source>
</evidence>
<sequence>MGLNIVFLLLLLHFLEELTNLCMLLLRALKPHCRGKLCVCTRPCACAFVGWVRGIPLFLSCIFVPFLFFLSLFFFSLVRIRKHFAMLTFPGFVPLGEKQSVQAACEARRRYLAAHLVPLYANTNPTELWNNIVKYREHSGTDSNDCVETYEELRISYKGYKSMVYNLVFHMTIEEDKAAPASERESRKRLYFSHPFLSPATFLSFPRAEDGTISAVPMYAFAAKRLLLYRLRIKLELTARVVPMVLQDPVSKVAGQLRCPPSASSPLSNGLTQDDIENFLVELVPNLRLVRDIPPWMQPYYLCHASRKFMFMCDTRRTGAIAIDTMMKSDVFSELLRMYESDAQDAITTFPEGCTVDVAASHLVADTGVDDTVAALVISYEGEGNHPDDMYTVKALEEETVLRVRRSQLYWNPGSTEFLTQDVLSMDNWFSLPLMGRIYEHYTSLDLDGDGVLSIDELARYCDSSFTSLVVERVFECHVPHSGKHHVMDYKTYLDFVIATEHAATLPAMKYIWSILDLEGTKSYVTVDTLRGFCKEVASELIANGLMTDISAQSILSEVIDMINPKWHEWVEFDDIVRSGHQATVLPILLSYRNFYAYDCREQTAAEANDEYA</sequence>
<keyword evidence="1" id="KW-0106">Calcium</keyword>
<reference evidence="4" key="1">
    <citation type="journal article" date="2010" name="PLoS Negl. Trop. Dis.">
        <title>The genome sequence of Trypanosoma brucei gambiense, causative agent of chronic human african trypanosomiasis.</title>
        <authorList>
            <person name="Jackson A.P."/>
            <person name="Sanders M."/>
            <person name="Berry A."/>
            <person name="McQuillan J."/>
            <person name="Aslett M.A."/>
            <person name="Quail M.A."/>
            <person name="Chukualim B."/>
            <person name="Capewell P."/>
            <person name="MacLeod A."/>
            <person name="Melville S.E."/>
            <person name="Gibson W."/>
            <person name="Barry J.D."/>
            <person name="Berriman M."/>
            <person name="Hertz-Fowler C."/>
        </authorList>
    </citation>
    <scope>NUCLEOTIDE SEQUENCE [LARGE SCALE GENOMIC DNA]</scope>
    <source>
        <strain evidence="4">MHOM/CI/86/DAL972</strain>
    </source>
</reference>
<dbReference type="KEGG" id="tbg:TbgDal_II4250"/>
<dbReference type="PANTHER" id="PTHR12085">
    <property type="entry name" value="SERINE/THREONINE-PROTEIN PHOSPHATASE 2A REGULATORY SUBUNIT B'' SUBUNIT GAMMA"/>
    <property type="match status" value="1"/>
</dbReference>
<dbReference type="PANTHER" id="PTHR12085:SF4">
    <property type="entry name" value="EF-HAND DOMAIN-CONTAINING PROTEIN"/>
    <property type="match status" value="1"/>
</dbReference>